<feature type="signal peptide" evidence="2">
    <location>
        <begin position="1"/>
        <end position="26"/>
    </location>
</feature>
<sequence length="202" mass="22270">MSSHMPANSFCLLLVTCLSALQGSRSLLYSPSSPLALRPPQLSLDRRRGLTRHGCLHVTCSAGRPSWIPWTGTNGRMVDTERDDFMQRNRCRLCRGTGTISCRLCSGKGYKALRSRTLRNATDPLFENEVLSCDATTGLMRAVEISVCARCEKKGKIACSLCGGSGGRETNVTFRNFTRMTAGDSKGEDEDEDVYRYTGGRR</sequence>
<protein>
    <submittedName>
        <fullName evidence="3">Uncharacterized protein</fullName>
    </submittedName>
</protein>
<evidence type="ECO:0000313" key="3">
    <source>
        <dbReference type="EMBL" id="CAE2296519.1"/>
    </source>
</evidence>
<dbReference type="EMBL" id="HBKN01017409">
    <property type="protein sequence ID" value="CAE2296519.1"/>
    <property type="molecule type" value="Transcribed_RNA"/>
</dbReference>
<feature type="chain" id="PRO_5031259399" evidence="2">
    <location>
        <begin position="27"/>
        <end position="202"/>
    </location>
</feature>
<reference evidence="3" key="1">
    <citation type="submission" date="2021-01" db="EMBL/GenBank/DDBJ databases">
        <authorList>
            <person name="Corre E."/>
            <person name="Pelletier E."/>
            <person name="Niang G."/>
            <person name="Scheremetjew M."/>
            <person name="Finn R."/>
            <person name="Kale V."/>
            <person name="Holt S."/>
            <person name="Cochrane G."/>
            <person name="Meng A."/>
            <person name="Brown T."/>
            <person name="Cohen L."/>
        </authorList>
    </citation>
    <scope>NUCLEOTIDE SEQUENCE</scope>
    <source>
        <strain evidence="3">CCMP 2712</strain>
    </source>
</reference>
<name>A0A7S4KJ76_GUITH</name>
<organism evidence="3">
    <name type="scientific">Guillardia theta</name>
    <name type="common">Cryptophyte</name>
    <name type="synonym">Cryptomonas phi</name>
    <dbReference type="NCBI Taxonomy" id="55529"/>
    <lineage>
        <taxon>Eukaryota</taxon>
        <taxon>Cryptophyceae</taxon>
        <taxon>Pyrenomonadales</taxon>
        <taxon>Geminigeraceae</taxon>
        <taxon>Guillardia</taxon>
    </lineage>
</organism>
<feature type="region of interest" description="Disordered" evidence="1">
    <location>
        <begin position="182"/>
        <end position="202"/>
    </location>
</feature>
<gene>
    <name evidence="3" type="ORF">GTHE00462_LOCUS13732</name>
</gene>
<evidence type="ECO:0000256" key="1">
    <source>
        <dbReference type="SAM" id="MobiDB-lite"/>
    </source>
</evidence>
<keyword evidence="2" id="KW-0732">Signal</keyword>
<evidence type="ECO:0000256" key="2">
    <source>
        <dbReference type="SAM" id="SignalP"/>
    </source>
</evidence>
<accession>A0A7S4KJ76</accession>
<proteinExistence type="predicted"/>
<dbReference type="AlphaFoldDB" id="A0A7S4KJ76"/>